<dbReference type="WBParaSite" id="Csp11.Scaffold629.g11510.t1">
    <property type="protein sequence ID" value="Csp11.Scaffold629.g11510.t1"/>
    <property type="gene ID" value="Csp11.Scaffold629.g11510"/>
</dbReference>
<evidence type="ECO:0000313" key="6">
    <source>
        <dbReference type="WBParaSite" id="Csp11.Scaffold629.g11510.t1"/>
    </source>
</evidence>
<evidence type="ECO:0000256" key="3">
    <source>
        <dbReference type="ARBA" id="ARBA00023170"/>
    </source>
</evidence>
<proteinExistence type="predicted"/>
<protein>
    <submittedName>
        <fullName evidence="6">NR LBD domain-containing protein</fullName>
    </submittedName>
</protein>
<dbReference type="SMART" id="SM00430">
    <property type="entry name" value="HOLI"/>
    <property type="match status" value="1"/>
</dbReference>
<name>A0A1I7TT46_9PELO</name>
<dbReference type="SUPFAM" id="SSF48508">
    <property type="entry name" value="Nuclear receptor ligand-binding domain"/>
    <property type="match status" value="1"/>
</dbReference>
<dbReference type="Proteomes" id="UP000095282">
    <property type="component" value="Unplaced"/>
</dbReference>
<evidence type="ECO:0000259" key="4">
    <source>
        <dbReference type="PROSITE" id="PS51843"/>
    </source>
</evidence>
<dbReference type="PANTHER" id="PTHR46587:SF5">
    <property type="entry name" value="NUCLEAR HORMONE RECEPTOR FAMILY"/>
    <property type="match status" value="1"/>
</dbReference>
<dbReference type="InterPro" id="IPR000536">
    <property type="entry name" value="Nucl_hrmn_rcpt_lig-bd"/>
</dbReference>
<evidence type="ECO:0000256" key="1">
    <source>
        <dbReference type="ARBA" id="ARBA00023015"/>
    </source>
</evidence>
<dbReference type="AlphaFoldDB" id="A0A1I7TT46"/>
<keyword evidence="3" id="KW-0675">Receptor</keyword>
<dbReference type="Pfam" id="PF00104">
    <property type="entry name" value="Hormone_recep"/>
    <property type="match status" value="1"/>
</dbReference>
<dbReference type="PANTHER" id="PTHR46587">
    <property type="entry name" value="NUCLEAR HORMONE RECEPTOR FAMILY"/>
    <property type="match status" value="1"/>
</dbReference>
<dbReference type="PROSITE" id="PS51843">
    <property type="entry name" value="NR_LBD"/>
    <property type="match status" value="1"/>
</dbReference>
<keyword evidence="1" id="KW-0805">Transcription regulation</keyword>
<keyword evidence="5" id="KW-1185">Reference proteome</keyword>
<sequence>MSDAQAEFLDMVSAYGDNQRTVQLHYQTSDQFLDEDEKGGKKASLRKMERKNIKKLSEIELVGLLSWIEKNKPYAKLPRADKAVLLKRYSVRKLSLDHFYTASKHPEYTARREFVMNNNLFIPSKTDGLAKSEEPMFWKVIDRFVSMSIHQVEVCFLHIMILWSADNDEHVSEKTREMMRERRQWGKEQLAAWYQRRPTEPSRHHEILELVVEIEAFHHLLHDDFSKIQKGGVTNSTMWYETLFSELVEEDEGYLCQHKDCKKTNNYKYTTPKSLRIHLGNRHDVGNEDAAETIWSWYKVVIE</sequence>
<dbReference type="InterPro" id="IPR035500">
    <property type="entry name" value="NHR-like_dom_sf"/>
</dbReference>
<dbReference type="Gene3D" id="1.10.565.10">
    <property type="entry name" value="Retinoid X Receptor"/>
    <property type="match status" value="1"/>
</dbReference>
<evidence type="ECO:0000256" key="2">
    <source>
        <dbReference type="ARBA" id="ARBA00023163"/>
    </source>
</evidence>
<feature type="domain" description="NR LBD" evidence="4">
    <location>
        <begin position="20"/>
        <end position="250"/>
    </location>
</feature>
<organism evidence="5 6">
    <name type="scientific">Caenorhabditis tropicalis</name>
    <dbReference type="NCBI Taxonomy" id="1561998"/>
    <lineage>
        <taxon>Eukaryota</taxon>
        <taxon>Metazoa</taxon>
        <taxon>Ecdysozoa</taxon>
        <taxon>Nematoda</taxon>
        <taxon>Chromadorea</taxon>
        <taxon>Rhabditida</taxon>
        <taxon>Rhabditina</taxon>
        <taxon>Rhabditomorpha</taxon>
        <taxon>Rhabditoidea</taxon>
        <taxon>Rhabditidae</taxon>
        <taxon>Peloderinae</taxon>
        <taxon>Caenorhabditis</taxon>
    </lineage>
</organism>
<reference evidence="6" key="1">
    <citation type="submission" date="2016-11" db="UniProtKB">
        <authorList>
            <consortium name="WormBaseParasite"/>
        </authorList>
    </citation>
    <scope>IDENTIFICATION</scope>
</reference>
<keyword evidence="2" id="KW-0804">Transcription</keyword>
<accession>A0A1I7TT46</accession>
<dbReference type="STRING" id="1561998.A0A1I7TT46"/>
<evidence type="ECO:0000313" key="5">
    <source>
        <dbReference type="Proteomes" id="UP000095282"/>
    </source>
</evidence>
<dbReference type="eggNOG" id="KOG3575">
    <property type="taxonomic scope" value="Eukaryota"/>
</dbReference>